<sequence length="156" mass="18512">MKTRKQQMLQNLYEQDFCAWVEQTAELLRSQHWDAVDLENLIEEVVDLGKSQQRALQSALRLVLSHLLKWKYQPERRSQSWQVTITRERLNLDELLTESPSLRRFLTDADWINATYQRARREAMVETSLPEDHFAIACPFSVDEILDLDFYPNAEE</sequence>
<accession>K9X2G4</accession>
<dbReference type="Proteomes" id="UP000010475">
    <property type="component" value="Chromosome"/>
</dbReference>
<dbReference type="AlphaFoldDB" id="K9X2G4"/>
<dbReference type="RefSeq" id="WP_015209488.1">
    <property type="nucleotide sequence ID" value="NC_019757.1"/>
</dbReference>
<dbReference type="PATRIC" id="fig|56107.3.peg.4542"/>
<dbReference type="Pfam" id="PF01724">
    <property type="entry name" value="DUF29"/>
    <property type="match status" value="1"/>
</dbReference>
<dbReference type="STRING" id="56107.Cylst_4142"/>
<dbReference type="eggNOG" id="COG0639">
    <property type="taxonomic scope" value="Bacteria"/>
</dbReference>
<keyword evidence="2" id="KW-1185">Reference proteome</keyword>
<reference evidence="1 2" key="1">
    <citation type="submission" date="2012-06" db="EMBL/GenBank/DDBJ databases">
        <title>Finished chromosome of genome of Cylindrospermum stagnale PCC 7417.</title>
        <authorList>
            <consortium name="US DOE Joint Genome Institute"/>
            <person name="Gugger M."/>
            <person name="Coursin T."/>
            <person name="Rippka R."/>
            <person name="Tandeau De Marsac N."/>
            <person name="Huntemann M."/>
            <person name="Wei C.-L."/>
            <person name="Han J."/>
            <person name="Detter J.C."/>
            <person name="Han C."/>
            <person name="Tapia R."/>
            <person name="Chen A."/>
            <person name="Kyrpides N."/>
            <person name="Mavromatis K."/>
            <person name="Markowitz V."/>
            <person name="Szeto E."/>
            <person name="Ivanova N."/>
            <person name="Pagani I."/>
            <person name="Pati A."/>
            <person name="Goodwin L."/>
            <person name="Nordberg H.P."/>
            <person name="Cantor M.N."/>
            <person name="Hua S.X."/>
            <person name="Woyke T."/>
            <person name="Kerfeld C.A."/>
        </authorList>
    </citation>
    <scope>NUCLEOTIDE SEQUENCE [LARGE SCALE GENOMIC DNA]</scope>
    <source>
        <strain evidence="1 2">PCC 7417</strain>
    </source>
</reference>
<evidence type="ECO:0000313" key="1">
    <source>
        <dbReference type="EMBL" id="AFZ26246.1"/>
    </source>
</evidence>
<dbReference type="PANTHER" id="PTHR34235">
    <property type="entry name" value="SLR1203 PROTEIN-RELATED"/>
    <property type="match status" value="1"/>
</dbReference>
<protein>
    <recommendedName>
        <fullName evidence="3">DUF29 domain-containing protein</fullName>
    </recommendedName>
</protein>
<dbReference type="OrthoDB" id="5769308at2"/>
<dbReference type="HOGENOM" id="CLU_116670_0_1_3"/>
<organism evidence="1 2">
    <name type="scientific">Cylindrospermum stagnale PCC 7417</name>
    <dbReference type="NCBI Taxonomy" id="56107"/>
    <lineage>
        <taxon>Bacteria</taxon>
        <taxon>Bacillati</taxon>
        <taxon>Cyanobacteriota</taxon>
        <taxon>Cyanophyceae</taxon>
        <taxon>Nostocales</taxon>
        <taxon>Nostocaceae</taxon>
        <taxon>Cylindrospermum</taxon>
    </lineage>
</organism>
<gene>
    <name evidence="1" type="ORF">Cylst_4142</name>
</gene>
<evidence type="ECO:0000313" key="2">
    <source>
        <dbReference type="Proteomes" id="UP000010475"/>
    </source>
</evidence>
<dbReference type="Gene3D" id="1.20.1220.20">
    <property type="entry name" value="Uncharcterised protein PF01724"/>
    <property type="match status" value="1"/>
</dbReference>
<evidence type="ECO:0008006" key="3">
    <source>
        <dbReference type="Google" id="ProtNLM"/>
    </source>
</evidence>
<dbReference type="EMBL" id="CP003642">
    <property type="protein sequence ID" value="AFZ26246.1"/>
    <property type="molecule type" value="Genomic_DNA"/>
</dbReference>
<dbReference type="InterPro" id="IPR002636">
    <property type="entry name" value="DUF29"/>
</dbReference>
<dbReference type="PANTHER" id="PTHR34235:SF1">
    <property type="entry name" value="SLR0416 PROTEIN"/>
    <property type="match status" value="1"/>
</dbReference>
<dbReference type="KEGG" id="csg:Cylst_4142"/>
<name>K9X2G4_9NOST</name>
<proteinExistence type="predicted"/>